<dbReference type="PANTHER" id="PTHR33751">
    <property type="entry name" value="CBB3-TYPE CYTOCHROME C OXIDASE SUBUNIT FIXP"/>
    <property type="match status" value="1"/>
</dbReference>
<dbReference type="Proteomes" id="UP000199233">
    <property type="component" value="Unassembled WGS sequence"/>
</dbReference>
<dbReference type="Pfam" id="PF13442">
    <property type="entry name" value="Cytochrome_CBB3"/>
    <property type="match status" value="2"/>
</dbReference>
<feature type="binding site" description="axial binding residue" evidence="20">
    <location>
        <position position="269"/>
    </location>
    <ligand>
        <name>heme c</name>
        <dbReference type="ChEBI" id="CHEBI:61717"/>
        <label>1</label>
    </ligand>
    <ligandPart>
        <name>Fe</name>
        <dbReference type="ChEBI" id="CHEBI:18248"/>
    </ligandPart>
</feature>
<evidence type="ECO:0000256" key="4">
    <source>
        <dbReference type="ARBA" id="ARBA00022448"/>
    </source>
</evidence>
<evidence type="ECO:0000256" key="12">
    <source>
        <dbReference type="ARBA" id="ARBA00022781"/>
    </source>
</evidence>
<dbReference type="PROSITE" id="PS51007">
    <property type="entry name" value="CYTC"/>
    <property type="match status" value="2"/>
</dbReference>
<dbReference type="SUPFAM" id="SSF46626">
    <property type="entry name" value="Cytochrome c"/>
    <property type="match status" value="2"/>
</dbReference>
<dbReference type="UniPathway" id="UPA00705"/>
<dbReference type="PANTHER" id="PTHR33751:SF1">
    <property type="entry name" value="CBB3-TYPE CYTOCHROME C OXIDASE SUBUNIT FIXP"/>
    <property type="match status" value="1"/>
</dbReference>
<feature type="binding site" description="covalent" evidence="21">
    <location>
        <position position="138"/>
    </location>
    <ligand>
        <name>heme c</name>
        <dbReference type="ChEBI" id="CHEBI:61717"/>
        <label>1</label>
    </ligand>
</feature>
<keyword evidence="6 19" id="KW-0997">Cell inner membrane</keyword>
<keyword evidence="5 19" id="KW-1003">Cell membrane</keyword>
<gene>
    <name evidence="24" type="ORF">SAMN04488038_10195</name>
</gene>
<comment type="cofactor">
    <cofactor evidence="19 21">
        <name>heme c</name>
        <dbReference type="ChEBI" id="CHEBI:61717"/>
    </cofactor>
    <text evidence="19 21">Binds 2 heme C groups per subunit.</text>
</comment>
<evidence type="ECO:0000256" key="1">
    <source>
        <dbReference type="ARBA" id="ARBA00004533"/>
    </source>
</evidence>
<evidence type="ECO:0000256" key="21">
    <source>
        <dbReference type="PIRSR" id="PIRSR000006-2"/>
    </source>
</evidence>
<evidence type="ECO:0000256" key="16">
    <source>
        <dbReference type="ARBA" id="ARBA00023004"/>
    </source>
</evidence>
<evidence type="ECO:0000256" key="7">
    <source>
        <dbReference type="ARBA" id="ARBA00022617"/>
    </source>
</evidence>
<dbReference type="InterPro" id="IPR038414">
    <property type="entry name" value="CcoP_N_sf"/>
</dbReference>
<dbReference type="PIRSF" id="PIRSF000006">
    <property type="entry name" value="Cbb3-Cox_fixP"/>
    <property type="match status" value="1"/>
</dbReference>
<keyword evidence="14 22" id="KW-1133">Transmembrane helix</keyword>
<dbReference type="RefSeq" id="WP_245732284.1">
    <property type="nucleotide sequence ID" value="NZ_FOFS01000001.1"/>
</dbReference>
<feature type="binding site" description="axial binding residue" evidence="20">
    <location>
        <position position="228"/>
    </location>
    <ligand>
        <name>heme c</name>
        <dbReference type="ChEBI" id="CHEBI:61717"/>
        <label>2</label>
    </ligand>
    <ligandPart>
        <name>Fe</name>
        <dbReference type="ChEBI" id="CHEBI:18248"/>
    </ligandPart>
</feature>
<evidence type="ECO:0000256" key="2">
    <source>
        <dbReference type="ARBA" id="ARBA00004673"/>
    </source>
</evidence>
<evidence type="ECO:0000256" key="19">
    <source>
        <dbReference type="PIRNR" id="PIRNR000006"/>
    </source>
</evidence>
<dbReference type="Pfam" id="PF14715">
    <property type="entry name" value="FixP_N"/>
    <property type="match status" value="1"/>
</dbReference>
<evidence type="ECO:0000259" key="23">
    <source>
        <dbReference type="PROSITE" id="PS51007"/>
    </source>
</evidence>
<evidence type="ECO:0000256" key="14">
    <source>
        <dbReference type="ARBA" id="ARBA00022989"/>
    </source>
</evidence>
<evidence type="ECO:0000313" key="24">
    <source>
        <dbReference type="EMBL" id="SEP65537.1"/>
    </source>
</evidence>
<dbReference type="GO" id="GO:0016491">
    <property type="term" value="F:oxidoreductase activity"/>
    <property type="evidence" value="ECO:0007669"/>
    <property type="project" value="UniProtKB-KW"/>
</dbReference>
<evidence type="ECO:0000256" key="6">
    <source>
        <dbReference type="ARBA" id="ARBA00022519"/>
    </source>
</evidence>
<keyword evidence="13 19" id="KW-0249">Electron transport</keyword>
<dbReference type="Gene3D" id="6.10.280.130">
    <property type="match status" value="1"/>
</dbReference>
<proteinExistence type="inferred from homology"/>
<dbReference type="InterPro" id="IPR009056">
    <property type="entry name" value="Cyt_c-like_dom"/>
</dbReference>
<keyword evidence="18 19" id="KW-0472">Membrane</keyword>
<dbReference type="GO" id="GO:0020037">
    <property type="term" value="F:heme binding"/>
    <property type="evidence" value="ECO:0007669"/>
    <property type="project" value="InterPro"/>
</dbReference>
<evidence type="ECO:0000313" key="25">
    <source>
        <dbReference type="Proteomes" id="UP000199233"/>
    </source>
</evidence>
<keyword evidence="17 19" id="KW-0406">Ion transport</keyword>
<dbReference type="NCBIfam" id="TIGR00782">
    <property type="entry name" value="ccoP"/>
    <property type="match status" value="1"/>
</dbReference>
<reference evidence="24 25" key="1">
    <citation type="submission" date="2016-10" db="EMBL/GenBank/DDBJ databases">
        <authorList>
            <person name="de Groot N.N."/>
        </authorList>
    </citation>
    <scope>NUCLEOTIDE SEQUENCE [LARGE SCALE GENOMIC DNA]</scope>
    <source>
        <strain evidence="24 25">DSM 25927</strain>
    </source>
</reference>
<evidence type="ECO:0000256" key="13">
    <source>
        <dbReference type="ARBA" id="ARBA00022982"/>
    </source>
</evidence>
<keyword evidence="10 19" id="KW-0479">Metal-binding</keyword>
<dbReference type="InterPro" id="IPR050597">
    <property type="entry name" value="Cytochrome_c_Oxidase_Subunit"/>
</dbReference>
<dbReference type="GO" id="GO:0009055">
    <property type="term" value="F:electron transfer activity"/>
    <property type="evidence" value="ECO:0007669"/>
    <property type="project" value="InterPro"/>
</dbReference>
<feature type="transmembrane region" description="Helical" evidence="22">
    <location>
        <begin position="7"/>
        <end position="28"/>
    </location>
</feature>
<dbReference type="EMBL" id="FOFS01000001">
    <property type="protein sequence ID" value="SEP65537.1"/>
    <property type="molecule type" value="Genomic_DNA"/>
</dbReference>
<evidence type="ECO:0000256" key="22">
    <source>
        <dbReference type="SAM" id="Phobius"/>
    </source>
</evidence>
<dbReference type="GO" id="GO:1902600">
    <property type="term" value="P:proton transmembrane transport"/>
    <property type="evidence" value="ECO:0007669"/>
    <property type="project" value="UniProtKB-KW"/>
</dbReference>
<comment type="subcellular location">
    <subcellularLocation>
        <location evidence="1 19">Cell inner membrane</location>
    </subcellularLocation>
</comment>
<accession>A0A1H8ZML3</accession>
<keyword evidence="25" id="KW-1185">Reference proteome</keyword>
<name>A0A1H8ZML3_9GAMM</name>
<evidence type="ECO:0000256" key="15">
    <source>
        <dbReference type="ARBA" id="ARBA00023002"/>
    </source>
</evidence>
<keyword evidence="7 19" id="KW-0349">Heme</keyword>
<evidence type="ECO:0000256" key="8">
    <source>
        <dbReference type="ARBA" id="ARBA00022660"/>
    </source>
</evidence>
<evidence type="ECO:0000256" key="17">
    <source>
        <dbReference type="ARBA" id="ARBA00023065"/>
    </source>
</evidence>
<feature type="domain" description="Cytochrome c" evidence="23">
    <location>
        <begin position="211"/>
        <end position="292"/>
    </location>
</feature>
<comment type="function">
    <text evidence="19">C-type cytochrome. Part of the cbb3-type cytochrome c oxidase complex.</text>
</comment>
<organism evidence="24 25">
    <name type="scientific">Solimonas aquatica</name>
    <dbReference type="NCBI Taxonomy" id="489703"/>
    <lineage>
        <taxon>Bacteria</taxon>
        <taxon>Pseudomonadati</taxon>
        <taxon>Pseudomonadota</taxon>
        <taxon>Gammaproteobacteria</taxon>
        <taxon>Nevskiales</taxon>
        <taxon>Nevskiaceae</taxon>
        <taxon>Solimonas</taxon>
    </lineage>
</organism>
<dbReference type="STRING" id="489703.SAMN04488038_10195"/>
<evidence type="ECO:0000256" key="9">
    <source>
        <dbReference type="ARBA" id="ARBA00022692"/>
    </source>
</evidence>
<keyword evidence="11" id="KW-0677">Repeat</keyword>
<feature type="binding site" description="covalent" evidence="21">
    <location>
        <position position="227"/>
    </location>
    <ligand>
        <name>heme c</name>
        <dbReference type="ChEBI" id="CHEBI:61717"/>
        <label>2</label>
    </ligand>
</feature>
<evidence type="ECO:0000256" key="18">
    <source>
        <dbReference type="ARBA" id="ARBA00023136"/>
    </source>
</evidence>
<dbReference type="InterPro" id="IPR008168">
    <property type="entry name" value="Cyt_C_IC"/>
</dbReference>
<dbReference type="InterPro" id="IPR032858">
    <property type="entry name" value="CcoP_N"/>
</dbReference>
<evidence type="ECO:0000256" key="20">
    <source>
        <dbReference type="PIRSR" id="PIRSR000006-1"/>
    </source>
</evidence>
<dbReference type="Gene3D" id="1.10.760.10">
    <property type="entry name" value="Cytochrome c-like domain"/>
    <property type="match status" value="2"/>
</dbReference>
<dbReference type="GO" id="GO:0005886">
    <property type="term" value="C:plasma membrane"/>
    <property type="evidence" value="ECO:0007669"/>
    <property type="project" value="UniProtKB-SubCell"/>
</dbReference>
<protein>
    <recommendedName>
        <fullName evidence="19">Cbb3-type cytochrome c oxidase subunit</fullName>
    </recommendedName>
</protein>
<feature type="binding site" description="covalent" evidence="21">
    <location>
        <position position="141"/>
    </location>
    <ligand>
        <name>heme c</name>
        <dbReference type="ChEBI" id="CHEBI:61717"/>
        <label>1</label>
    </ligand>
</feature>
<dbReference type="GO" id="GO:0006119">
    <property type="term" value="P:oxidative phosphorylation"/>
    <property type="evidence" value="ECO:0007669"/>
    <property type="project" value="UniProtKB-UniPathway"/>
</dbReference>
<keyword evidence="12 19" id="KW-0375">Hydrogen ion transport</keyword>
<dbReference type="PRINTS" id="PR00605">
    <property type="entry name" value="CYTCHROMECIC"/>
</dbReference>
<keyword evidence="16 19" id="KW-0408">Iron</keyword>
<evidence type="ECO:0000256" key="5">
    <source>
        <dbReference type="ARBA" id="ARBA00022475"/>
    </source>
</evidence>
<feature type="binding site" description="axial binding residue" evidence="20">
    <location>
        <position position="181"/>
    </location>
    <ligand>
        <name>heme c</name>
        <dbReference type="ChEBI" id="CHEBI:61717"/>
        <label>2</label>
    </ligand>
    <ligandPart>
        <name>Fe</name>
        <dbReference type="ChEBI" id="CHEBI:18248"/>
    </ligandPart>
</feature>
<keyword evidence="8 19" id="KW-0679">Respiratory chain</keyword>
<feature type="binding site" description="covalent" evidence="21">
    <location>
        <position position="224"/>
    </location>
    <ligand>
        <name>heme c</name>
        <dbReference type="ChEBI" id="CHEBI:61717"/>
        <label>2</label>
    </ligand>
</feature>
<sequence length="307" mass="32748">MNIMSNGFSIYIIVIVLGSLAACMWLLFGQSKGTKGESTGHVWDDDLREYNNPLPRWWLNLFVLTTVFALGYLAFYPGLGNFAGRLGWTAHGEMQQNLDKIVQARQETFATFKSKSVDELVQVPAALALGKSVFLNNCAGCHGPDGAGARGFPNLTDHDWLYGGDGATLVTTITNGRGGTMPPFGSTLSAEQIETLVAFVPHWSDPALPAAKREAGLAQFQQTCAACHGPEGKGNPMLGAPNLTDDTWLYGGDAKTVRETITNGRHGQMPAHETVLTADEIRVVAAYVESLSNPTGVAAAATPPAQP</sequence>
<dbReference type="InterPro" id="IPR004678">
    <property type="entry name" value="Cyt_c_oxidase_cbb3_su3"/>
</dbReference>
<feature type="binding site" description="axial binding residue" evidence="20">
    <location>
        <position position="142"/>
    </location>
    <ligand>
        <name>heme c</name>
        <dbReference type="ChEBI" id="CHEBI:61717"/>
        <label>1</label>
    </ligand>
    <ligandPart>
        <name>Fe</name>
        <dbReference type="ChEBI" id="CHEBI:18248"/>
    </ligandPart>
</feature>
<feature type="domain" description="Cytochrome c" evidence="23">
    <location>
        <begin position="125"/>
        <end position="204"/>
    </location>
</feature>
<evidence type="ECO:0000256" key="3">
    <source>
        <dbReference type="ARBA" id="ARBA00006113"/>
    </source>
</evidence>
<keyword evidence="4 19" id="KW-0813">Transport</keyword>
<comment type="subunit">
    <text evidence="19">Component of the cbb3-type cytochrome c oxidase.</text>
</comment>
<comment type="similarity">
    <text evidence="3 19">Belongs to the CcoP / FixP family.</text>
</comment>
<comment type="pathway">
    <text evidence="2 19">Energy metabolism; oxidative phosphorylation.</text>
</comment>
<keyword evidence="9 22" id="KW-0812">Transmembrane</keyword>
<dbReference type="GO" id="GO:0005506">
    <property type="term" value="F:iron ion binding"/>
    <property type="evidence" value="ECO:0007669"/>
    <property type="project" value="InterPro"/>
</dbReference>
<dbReference type="InterPro" id="IPR036909">
    <property type="entry name" value="Cyt_c-like_dom_sf"/>
</dbReference>
<feature type="transmembrane region" description="Helical" evidence="22">
    <location>
        <begin position="57"/>
        <end position="76"/>
    </location>
</feature>
<keyword evidence="15 19" id="KW-0560">Oxidoreductase</keyword>
<dbReference type="AlphaFoldDB" id="A0A1H8ZML3"/>
<evidence type="ECO:0000256" key="10">
    <source>
        <dbReference type="ARBA" id="ARBA00022723"/>
    </source>
</evidence>
<evidence type="ECO:0000256" key="11">
    <source>
        <dbReference type="ARBA" id="ARBA00022737"/>
    </source>
</evidence>